<dbReference type="GO" id="GO:0008017">
    <property type="term" value="F:microtubule binding"/>
    <property type="evidence" value="ECO:0007669"/>
    <property type="project" value="InterPro"/>
</dbReference>
<dbReference type="EMBL" id="MBAD02000322">
    <property type="protein sequence ID" value="RLN69827.1"/>
    <property type="molecule type" value="Genomic_DNA"/>
</dbReference>
<evidence type="ECO:0000256" key="2">
    <source>
        <dbReference type="SAM" id="Coils"/>
    </source>
</evidence>
<feature type="domain" description="Kinesin motor" evidence="3">
    <location>
        <begin position="98"/>
        <end position="148"/>
    </location>
</feature>
<dbReference type="PANTHER" id="PTHR47117">
    <property type="entry name" value="STAR-RELATED LIPID TRANSFER PROTEIN 9"/>
    <property type="match status" value="1"/>
</dbReference>
<keyword evidence="2" id="KW-0175">Coiled coil</keyword>
<dbReference type="Pfam" id="PF00225">
    <property type="entry name" value="Kinesin"/>
    <property type="match status" value="2"/>
</dbReference>
<feature type="domain" description="Kinesin motor" evidence="3">
    <location>
        <begin position="1"/>
        <end position="94"/>
    </location>
</feature>
<dbReference type="Proteomes" id="UP000284657">
    <property type="component" value="Unassembled WGS sequence"/>
</dbReference>
<dbReference type="GO" id="GO:0003777">
    <property type="term" value="F:microtubule motor activity"/>
    <property type="evidence" value="ECO:0007669"/>
    <property type="project" value="InterPro"/>
</dbReference>
<proteinExistence type="inferred from homology"/>
<comment type="similarity">
    <text evidence="1">Belongs to the TRAFAC class myosin-kinesin ATPase superfamily. Kinesin family.</text>
</comment>
<dbReference type="SUPFAM" id="SSF52540">
    <property type="entry name" value="P-loop containing nucleoside triphosphate hydrolases"/>
    <property type="match status" value="1"/>
</dbReference>
<feature type="coiled-coil region" evidence="2">
    <location>
        <begin position="210"/>
        <end position="265"/>
    </location>
</feature>
<name>A0A3F2S0Q4_9STRA</name>
<dbReference type="OrthoDB" id="3176171at2759"/>
<comment type="caution">
    <text evidence="1">Lacks conserved residue(s) required for the propagation of feature annotation.</text>
</comment>
<evidence type="ECO:0000259" key="3">
    <source>
        <dbReference type="PROSITE" id="PS50067"/>
    </source>
</evidence>
<evidence type="ECO:0000313" key="5">
    <source>
        <dbReference type="EMBL" id="RLN69827.1"/>
    </source>
</evidence>
<dbReference type="EMBL" id="MBDO02000017">
    <property type="protein sequence ID" value="RLN68029.1"/>
    <property type="molecule type" value="Genomic_DNA"/>
</dbReference>
<dbReference type="InterPro" id="IPR001752">
    <property type="entry name" value="Kinesin_motor_dom"/>
</dbReference>
<reference evidence="6 7" key="1">
    <citation type="submission" date="2018-07" db="EMBL/GenBank/DDBJ databases">
        <title>Genome sequencing of oomycete isolates from Chile give support for New Zealand origin for Phytophthora kernoviae and make available the first Nothophytophthora sp. genome.</title>
        <authorList>
            <person name="Studholme D.J."/>
            <person name="Sanfuentes E."/>
            <person name="Panda P."/>
            <person name="Hill R."/>
            <person name="Sambles C."/>
            <person name="Grant M."/>
            <person name="Williams N.M."/>
            <person name="Mcdougal R.L."/>
        </authorList>
    </citation>
    <scope>NUCLEOTIDE SEQUENCE [LARGE SCALE GENOMIC DNA]</scope>
    <source>
        <strain evidence="4">Chile6</strain>
        <strain evidence="5">Chile7</strain>
    </source>
</reference>
<comment type="caution">
    <text evidence="4">The sequence shown here is derived from an EMBL/GenBank/DDBJ whole genome shotgun (WGS) entry which is preliminary data.</text>
</comment>
<dbReference type="AlphaFoldDB" id="A0A3F2S0Q4"/>
<evidence type="ECO:0000313" key="4">
    <source>
        <dbReference type="EMBL" id="RLN68029.1"/>
    </source>
</evidence>
<protein>
    <recommendedName>
        <fullName evidence="3">Kinesin motor domain-containing protein</fullName>
    </recommendedName>
</protein>
<evidence type="ECO:0000256" key="1">
    <source>
        <dbReference type="PROSITE-ProRule" id="PRU00283"/>
    </source>
</evidence>
<accession>A0A3F2S0Q4</accession>
<evidence type="ECO:0000313" key="7">
    <source>
        <dbReference type="Proteomes" id="UP000284657"/>
    </source>
</evidence>
<dbReference type="InterPro" id="IPR036961">
    <property type="entry name" value="Kinesin_motor_dom_sf"/>
</dbReference>
<dbReference type="InterPro" id="IPR027417">
    <property type="entry name" value="P-loop_NTPase"/>
</dbReference>
<sequence>MMEIYNERVKDLFNPSLDNLKVRDHPSQGPYAEGLTRSAVSSYSEISRLMDAGILARTTASTNMNATSSRAHTIFQIIVTQSELNPTSDFANGKKVLVPYRNSKLTHLLKDSLGGNSKTIMIAALSPASVNYSETLGTLRYADRAKQIKNKAIVNEDPNQILIRQLKEELEMLRKSMVENMDARPQSRGFSSGGMDGELGQCSPRINTAREKELATIREQLEENQRLLKESELNSKHIQEALELEELAEKEKREMDVRMKKMEEMYVVHF</sequence>
<organism evidence="4 6">
    <name type="scientific">Phytophthora kernoviae</name>
    <dbReference type="NCBI Taxonomy" id="325452"/>
    <lineage>
        <taxon>Eukaryota</taxon>
        <taxon>Sar</taxon>
        <taxon>Stramenopiles</taxon>
        <taxon>Oomycota</taxon>
        <taxon>Peronosporomycetes</taxon>
        <taxon>Peronosporales</taxon>
        <taxon>Peronosporaceae</taxon>
        <taxon>Phytophthora</taxon>
    </lineage>
</organism>
<dbReference type="GO" id="GO:0007018">
    <property type="term" value="P:microtubule-based movement"/>
    <property type="evidence" value="ECO:0007669"/>
    <property type="project" value="InterPro"/>
</dbReference>
<dbReference type="SMART" id="SM00129">
    <property type="entry name" value="KISc"/>
    <property type="match status" value="1"/>
</dbReference>
<evidence type="ECO:0000313" key="6">
    <source>
        <dbReference type="Proteomes" id="UP000277300"/>
    </source>
</evidence>
<dbReference type="PROSITE" id="PS50067">
    <property type="entry name" value="KINESIN_MOTOR_2"/>
    <property type="match status" value="2"/>
</dbReference>
<gene>
    <name evidence="5" type="ORF">BBJ29_001457</name>
    <name evidence="4" type="ORF">BBP00_00001276</name>
</gene>
<dbReference type="GO" id="GO:0005524">
    <property type="term" value="F:ATP binding"/>
    <property type="evidence" value="ECO:0007669"/>
    <property type="project" value="InterPro"/>
</dbReference>
<dbReference type="Gene3D" id="3.40.850.10">
    <property type="entry name" value="Kinesin motor domain"/>
    <property type="match status" value="2"/>
</dbReference>
<dbReference type="Proteomes" id="UP000277300">
    <property type="component" value="Unassembled WGS sequence"/>
</dbReference>